<proteinExistence type="predicted"/>
<evidence type="ECO:0008006" key="3">
    <source>
        <dbReference type="Google" id="ProtNLM"/>
    </source>
</evidence>
<accession>A0AAN9LCY4</accession>
<dbReference type="Proteomes" id="UP001374584">
    <property type="component" value="Unassembled WGS sequence"/>
</dbReference>
<organism evidence="1 2">
    <name type="scientific">Phaseolus coccineus</name>
    <name type="common">Scarlet runner bean</name>
    <name type="synonym">Phaseolus multiflorus</name>
    <dbReference type="NCBI Taxonomy" id="3886"/>
    <lineage>
        <taxon>Eukaryota</taxon>
        <taxon>Viridiplantae</taxon>
        <taxon>Streptophyta</taxon>
        <taxon>Embryophyta</taxon>
        <taxon>Tracheophyta</taxon>
        <taxon>Spermatophyta</taxon>
        <taxon>Magnoliopsida</taxon>
        <taxon>eudicotyledons</taxon>
        <taxon>Gunneridae</taxon>
        <taxon>Pentapetalae</taxon>
        <taxon>rosids</taxon>
        <taxon>fabids</taxon>
        <taxon>Fabales</taxon>
        <taxon>Fabaceae</taxon>
        <taxon>Papilionoideae</taxon>
        <taxon>50 kb inversion clade</taxon>
        <taxon>NPAAA clade</taxon>
        <taxon>indigoferoid/millettioid clade</taxon>
        <taxon>Phaseoleae</taxon>
        <taxon>Phaseolus</taxon>
    </lineage>
</organism>
<evidence type="ECO:0000313" key="2">
    <source>
        <dbReference type="Proteomes" id="UP001374584"/>
    </source>
</evidence>
<evidence type="ECO:0000313" key="1">
    <source>
        <dbReference type="EMBL" id="KAK7333161.1"/>
    </source>
</evidence>
<reference evidence="1 2" key="1">
    <citation type="submission" date="2024-01" db="EMBL/GenBank/DDBJ databases">
        <title>The genomes of 5 underutilized Papilionoideae crops provide insights into root nodulation and disease resistanc.</title>
        <authorList>
            <person name="Jiang F."/>
        </authorList>
    </citation>
    <scope>NUCLEOTIDE SEQUENCE [LARGE SCALE GENOMIC DNA]</scope>
    <source>
        <strain evidence="1">JINMINGXINNONG_FW02</strain>
        <tissue evidence="1">Leaves</tissue>
    </source>
</reference>
<dbReference type="AlphaFoldDB" id="A0AAN9LCY4"/>
<protein>
    <recommendedName>
        <fullName evidence="3">RNase H type-1 domain-containing protein</fullName>
    </recommendedName>
</protein>
<gene>
    <name evidence="1" type="ORF">VNO80_29926</name>
</gene>
<sequence>MDSFTIRLWKDSWCISEPLMDLLNVPPMLNLKARTTPSSNAKWWLEDMFNLNSMCTTLDDVVDLMNDIQEFTIIRKVSINTHPKKQQVVRVVCWKPPAPVMVKCNVDGDARGTPARAACGLPQGNAAEFMGSFCAVLGLATTLNAELTGAMMAGEITTRLGE</sequence>
<name>A0AAN9LCY4_PHACN</name>
<dbReference type="EMBL" id="JAYMYR010000011">
    <property type="protein sequence ID" value="KAK7333161.1"/>
    <property type="molecule type" value="Genomic_DNA"/>
</dbReference>
<comment type="caution">
    <text evidence="1">The sequence shown here is derived from an EMBL/GenBank/DDBJ whole genome shotgun (WGS) entry which is preliminary data.</text>
</comment>
<keyword evidence="2" id="KW-1185">Reference proteome</keyword>